<dbReference type="EMBL" id="CP031311">
    <property type="protein sequence ID" value="QCC48723.1"/>
    <property type="molecule type" value="Genomic_DNA"/>
</dbReference>
<keyword evidence="7" id="KW-1185">Reference proteome</keyword>
<keyword evidence="3 6" id="KW-0067">ATP-binding</keyword>
<dbReference type="GeneID" id="39859277"/>
<keyword evidence="2" id="KW-0547">Nucleotide-binding</keyword>
<dbReference type="InterPro" id="IPR003593">
    <property type="entry name" value="AAA+_ATPase"/>
</dbReference>
<evidence type="ECO:0000256" key="3">
    <source>
        <dbReference type="ARBA" id="ARBA00022840"/>
    </source>
</evidence>
<dbReference type="PROSITE" id="PS50893">
    <property type="entry name" value="ABC_TRANSPORTER_2"/>
    <property type="match status" value="1"/>
</dbReference>
<dbReference type="Proteomes" id="UP000296733">
    <property type="component" value="Chromosome"/>
</dbReference>
<evidence type="ECO:0000313" key="6">
    <source>
        <dbReference type="EMBL" id="SEG74263.1"/>
    </source>
</evidence>
<dbReference type="CDD" id="cd03293">
    <property type="entry name" value="ABC_NrtD_SsuB_transporters"/>
    <property type="match status" value="1"/>
</dbReference>
<proteinExistence type="predicted"/>
<reference evidence="5 8" key="2">
    <citation type="journal article" date="2019" name="Nat. Commun.">
        <title>A new type of DNA phosphorothioation-based antiviral system in archaea.</title>
        <authorList>
            <person name="Xiong L."/>
            <person name="Liu S."/>
            <person name="Chen S."/>
            <person name="Xiao Y."/>
            <person name="Zhu B."/>
            <person name="Gao Y."/>
            <person name="Zhang Y."/>
            <person name="Chen B."/>
            <person name="Luo J."/>
            <person name="Deng Z."/>
            <person name="Chen X."/>
            <person name="Wang L."/>
            <person name="Chen S."/>
        </authorList>
    </citation>
    <scope>NUCLEOTIDE SEQUENCE [LARGE SCALE GENOMIC DNA]</scope>
    <source>
        <strain evidence="5 8">CGMCC 1.10331</strain>
    </source>
</reference>
<dbReference type="PANTHER" id="PTHR42788:SF13">
    <property type="entry name" value="ALIPHATIC SULFONATES IMPORT ATP-BINDING PROTEIN SSUB"/>
    <property type="match status" value="1"/>
</dbReference>
<dbReference type="AlphaFoldDB" id="A0A1H6CNL4"/>
<dbReference type="GO" id="GO:0005524">
    <property type="term" value="F:ATP binding"/>
    <property type="evidence" value="ECO:0007669"/>
    <property type="project" value="UniProtKB-KW"/>
</dbReference>
<dbReference type="GO" id="GO:0016887">
    <property type="term" value="F:ATP hydrolysis activity"/>
    <property type="evidence" value="ECO:0007669"/>
    <property type="project" value="InterPro"/>
</dbReference>
<dbReference type="SUPFAM" id="SSF52540">
    <property type="entry name" value="P-loop containing nucleoside triphosphate hydrolases"/>
    <property type="match status" value="1"/>
</dbReference>
<evidence type="ECO:0000259" key="4">
    <source>
        <dbReference type="PROSITE" id="PS50893"/>
    </source>
</evidence>
<evidence type="ECO:0000313" key="8">
    <source>
        <dbReference type="Proteomes" id="UP000296733"/>
    </source>
</evidence>
<accession>A0A1H6CNL4</accession>
<evidence type="ECO:0000313" key="7">
    <source>
        <dbReference type="Proteomes" id="UP000236740"/>
    </source>
</evidence>
<gene>
    <name evidence="5" type="ORF">DV707_14240</name>
    <name evidence="6" type="ORF">SAMN04488133_3574</name>
</gene>
<dbReference type="KEGG" id="hlm:DV707_14240"/>
<dbReference type="InterPro" id="IPR003439">
    <property type="entry name" value="ABC_transporter-like_ATP-bd"/>
</dbReference>
<evidence type="ECO:0000256" key="2">
    <source>
        <dbReference type="ARBA" id="ARBA00022741"/>
    </source>
</evidence>
<dbReference type="PANTHER" id="PTHR42788">
    <property type="entry name" value="TAURINE IMPORT ATP-BINDING PROTEIN-RELATED"/>
    <property type="match status" value="1"/>
</dbReference>
<dbReference type="Proteomes" id="UP000236740">
    <property type="component" value="Unassembled WGS sequence"/>
</dbReference>
<dbReference type="InterPro" id="IPR017871">
    <property type="entry name" value="ABC_transporter-like_CS"/>
</dbReference>
<name>A0A1H6CNL4_9EURY</name>
<dbReference type="InterPro" id="IPR027417">
    <property type="entry name" value="P-loop_NTPase"/>
</dbReference>
<dbReference type="PROSITE" id="PS00211">
    <property type="entry name" value="ABC_TRANSPORTER_1"/>
    <property type="match status" value="1"/>
</dbReference>
<evidence type="ECO:0000313" key="5">
    <source>
        <dbReference type="EMBL" id="QCC48723.1"/>
    </source>
</evidence>
<evidence type="ECO:0000256" key="1">
    <source>
        <dbReference type="ARBA" id="ARBA00022448"/>
    </source>
</evidence>
<dbReference type="InterPro" id="IPR050166">
    <property type="entry name" value="ABC_transporter_ATP-bind"/>
</dbReference>
<protein>
    <submittedName>
        <fullName evidence="5">ABC transporter ATP-binding protein</fullName>
    </submittedName>
    <submittedName>
        <fullName evidence="6">NitT/TauT family transport system ATP-binding protein</fullName>
    </submittedName>
</protein>
<feature type="domain" description="ABC transporter" evidence="4">
    <location>
        <begin position="4"/>
        <end position="233"/>
    </location>
</feature>
<dbReference type="OrthoDB" id="18368at2157"/>
<sequence>MTRIRIDGVDKAYRQMNGTNLRVLDDVDFETGENDFLCILGPSGCGKSTLLNIIAQLEEPSSGSVQIGSEGESTDVCFVFQEPRLLDWRTVRENIEFALDGKDVPKDEWDERIETYLELVGLGDFADEYPRSLSGGMQQRVSIARAMAVEPDVILMDEPFSSVDEITARNLRSDLVDIWKEQKRTIVFVTHDAIEATFLANRVLVMSHRPSNVLVHEKIDIDRPRSIDDPELVELAEEFVGQLETRAGATS</sequence>
<dbReference type="Gene3D" id="3.40.50.300">
    <property type="entry name" value="P-loop containing nucleotide triphosphate hydrolases"/>
    <property type="match status" value="1"/>
</dbReference>
<dbReference type="Pfam" id="PF00005">
    <property type="entry name" value="ABC_tran"/>
    <property type="match status" value="1"/>
</dbReference>
<dbReference type="RefSeq" id="WP_103993107.1">
    <property type="nucleotide sequence ID" value="NZ_CP031311.1"/>
</dbReference>
<organism evidence="6 7">
    <name type="scientific">Halobellus limi</name>
    <dbReference type="NCBI Taxonomy" id="699433"/>
    <lineage>
        <taxon>Archaea</taxon>
        <taxon>Methanobacteriati</taxon>
        <taxon>Methanobacteriota</taxon>
        <taxon>Stenosarchaea group</taxon>
        <taxon>Halobacteria</taxon>
        <taxon>Halobacteriales</taxon>
        <taxon>Haloferacaceae</taxon>
        <taxon>Halobellus</taxon>
    </lineage>
</organism>
<keyword evidence="1" id="KW-0813">Transport</keyword>
<dbReference type="SMART" id="SM00382">
    <property type="entry name" value="AAA"/>
    <property type="match status" value="1"/>
</dbReference>
<dbReference type="EMBL" id="FNVN01000008">
    <property type="protein sequence ID" value="SEG74263.1"/>
    <property type="molecule type" value="Genomic_DNA"/>
</dbReference>
<reference evidence="6 7" key="1">
    <citation type="submission" date="2016-10" db="EMBL/GenBank/DDBJ databases">
        <authorList>
            <person name="de Groot N.N."/>
        </authorList>
    </citation>
    <scope>NUCLEOTIDE SEQUENCE [LARGE SCALE GENOMIC DNA]</scope>
    <source>
        <strain evidence="6 7">CGMCC 1.10331</strain>
    </source>
</reference>